<evidence type="ECO:0000313" key="2">
    <source>
        <dbReference type="Proteomes" id="UP000886602"/>
    </source>
</evidence>
<evidence type="ECO:0000313" key="1">
    <source>
        <dbReference type="EMBL" id="MBK7421686.1"/>
    </source>
</evidence>
<comment type="caution">
    <text evidence="1">The sequence shown here is derived from an EMBL/GenBank/DDBJ whole genome shotgun (WGS) entry which is preliminary data.</text>
</comment>
<dbReference type="EMBL" id="JADJNC010000002">
    <property type="protein sequence ID" value="MBK7421686.1"/>
    <property type="molecule type" value="Genomic_DNA"/>
</dbReference>
<name>A0A9D7FBB8_9RHOO</name>
<accession>A0A9D7FBB8</accession>
<proteinExistence type="predicted"/>
<reference evidence="1" key="1">
    <citation type="submission" date="2020-10" db="EMBL/GenBank/DDBJ databases">
        <title>Connecting structure to function with the recovery of over 1000 high-quality activated sludge metagenome-assembled genomes encoding full-length rRNA genes using long-read sequencing.</title>
        <authorList>
            <person name="Singleton C.M."/>
            <person name="Petriglieri F."/>
            <person name="Kristensen J.M."/>
            <person name="Kirkegaard R.H."/>
            <person name="Michaelsen T.Y."/>
            <person name="Andersen M.H."/>
            <person name="Karst S.M."/>
            <person name="Dueholm M.S."/>
            <person name="Nielsen P.H."/>
            <person name="Albertsen M."/>
        </authorList>
    </citation>
    <scope>NUCLEOTIDE SEQUENCE</scope>
    <source>
        <strain evidence="1">EsbW_18-Q3-R4-48_MAXAC.044</strain>
    </source>
</reference>
<sequence length="80" mass="8817">MRSAIEILNAIEARAQRAIVQELRLMKKEVLQLRPSLSPQDQDHADALLLKLGRLESDQVIRTANAGVLEQGFQAVAQAA</sequence>
<gene>
    <name evidence="1" type="ORF">IPJ48_00525</name>
</gene>
<protein>
    <submittedName>
        <fullName evidence="1">Uncharacterized protein</fullName>
    </submittedName>
</protein>
<organism evidence="1 2">
    <name type="scientific">Candidatus Propionivibrio dominans</name>
    <dbReference type="NCBI Taxonomy" id="2954373"/>
    <lineage>
        <taxon>Bacteria</taxon>
        <taxon>Pseudomonadati</taxon>
        <taxon>Pseudomonadota</taxon>
        <taxon>Betaproteobacteria</taxon>
        <taxon>Rhodocyclales</taxon>
        <taxon>Rhodocyclaceae</taxon>
        <taxon>Propionivibrio</taxon>
    </lineage>
</organism>
<dbReference type="Proteomes" id="UP000886602">
    <property type="component" value="Unassembled WGS sequence"/>
</dbReference>
<dbReference type="AlphaFoldDB" id="A0A9D7FBB8"/>